<dbReference type="EMBL" id="AP028654">
    <property type="protein sequence ID" value="BEP30337.1"/>
    <property type="molecule type" value="Genomic_DNA"/>
</dbReference>
<evidence type="ECO:0008006" key="3">
    <source>
        <dbReference type="Google" id="ProtNLM"/>
    </source>
</evidence>
<dbReference type="Proteomes" id="UP001321786">
    <property type="component" value="Chromosome"/>
</dbReference>
<dbReference type="NCBIfam" id="NF047593">
    <property type="entry name" value="IS66_ISAeme5_TnpA"/>
    <property type="match status" value="1"/>
</dbReference>
<dbReference type="RefSeq" id="WP_338535928.1">
    <property type="nucleotide sequence ID" value="NZ_AP028654.1"/>
</dbReference>
<protein>
    <recommendedName>
        <fullName evidence="3">Transposase</fullName>
    </recommendedName>
</protein>
<organism evidence="1 2">
    <name type="scientific">Helicovermis profundi</name>
    <dbReference type="NCBI Taxonomy" id="3065157"/>
    <lineage>
        <taxon>Bacteria</taxon>
        <taxon>Bacillati</taxon>
        <taxon>Bacillota</taxon>
        <taxon>Clostridia</taxon>
        <taxon>Helicovermis</taxon>
    </lineage>
</organism>
<evidence type="ECO:0000313" key="1">
    <source>
        <dbReference type="EMBL" id="BEP30337.1"/>
    </source>
</evidence>
<name>A0AAU9EBW8_9FIRM</name>
<keyword evidence="2" id="KW-1185">Reference proteome</keyword>
<gene>
    <name evidence="1" type="ORF">HLPR_26680</name>
</gene>
<sequence length="108" mass="13013">MKKSLEKEKMWFERIEKYKNSEFSMKQYCVKNDLIFTTFRYWASKYNKKNNTFTDKTNKSSWTKLEEISSTNKSSAFKVKIYSATIEVNENFDLITFENIIKVLKKLC</sequence>
<evidence type="ECO:0000313" key="2">
    <source>
        <dbReference type="Proteomes" id="UP001321786"/>
    </source>
</evidence>
<dbReference type="KEGG" id="hprf:HLPR_26680"/>
<dbReference type="AlphaFoldDB" id="A0AAU9EBW8"/>
<proteinExistence type="predicted"/>
<reference evidence="1 2" key="1">
    <citation type="submission" date="2023-08" db="EMBL/GenBank/DDBJ databases">
        <title>Helicovermis profunda gen. nov., sp. nov., a novel mesophilic, fermentative bacterium within the Bacillota from a deep-sea hydrothermal vent chimney.</title>
        <authorList>
            <person name="Miyazaki U."/>
            <person name="Mizutani D."/>
            <person name="Hashimoto Y."/>
            <person name="Tame A."/>
            <person name="Sawayama S."/>
            <person name="Miyazaki J."/>
            <person name="Takai K."/>
            <person name="Nakagawa S."/>
        </authorList>
    </citation>
    <scope>NUCLEOTIDE SEQUENCE [LARGE SCALE GENOMIC DNA]</scope>
    <source>
        <strain evidence="1 2">S502</strain>
    </source>
</reference>
<accession>A0AAU9EBW8</accession>